<protein>
    <submittedName>
        <fullName evidence="1">Uncharacterized protein</fullName>
    </submittedName>
</protein>
<evidence type="ECO:0000313" key="2">
    <source>
        <dbReference type="Proteomes" id="UP000295270"/>
    </source>
</evidence>
<organism evidence="1 2">
    <name type="scientific">Flavobacterium circumlabens</name>
    <dbReference type="NCBI Taxonomy" id="2133765"/>
    <lineage>
        <taxon>Bacteria</taxon>
        <taxon>Pseudomonadati</taxon>
        <taxon>Bacteroidota</taxon>
        <taxon>Flavobacteriia</taxon>
        <taxon>Flavobacteriales</taxon>
        <taxon>Flavobacteriaceae</taxon>
        <taxon>Flavobacterium</taxon>
    </lineage>
</organism>
<sequence length="78" mass="9057">MKIMDTDLNTVHVFKTDIRKMDTGCAMYHKLNDHKDIQQWSIDHDDIDCVLRVVSETLQPEAIITLISDFGHKCQELV</sequence>
<name>A0ABY2B219_9FLAO</name>
<dbReference type="EMBL" id="SLWA01000002">
    <property type="protein sequence ID" value="TCN59910.1"/>
    <property type="molecule type" value="Genomic_DNA"/>
</dbReference>
<reference evidence="1 2" key="1">
    <citation type="journal article" date="2015" name="Stand. Genomic Sci.">
        <title>Genomic Encyclopedia of Bacterial and Archaeal Type Strains, Phase III: the genomes of soil and plant-associated and newly described type strains.</title>
        <authorList>
            <person name="Whitman W.B."/>
            <person name="Woyke T."/>
            <person name="Klenk H.P."/>
            <person name="Zhou Y."/>
            <person name="Lilburn T.G."/>
            <person name="Beck B.J."/>
            <person name="De Vos P."/>
            <person name="Vandamme P."/>
            <person name="Eisen J.A."/>
            <person name="Garrity G."/>
            <person name="Hugenholtz P."/>
            <person name="Kyrpides N.C."/>
        </authorList>
    </citation>
    <scope>NUCLEOTIDE SEQUENCE [LARGE SCALE GENOMIC DNA]</scope>
    <source>
        <strain evidence="1 2">P5626</strain>
    </source>
</reference>
<keyword evidence="2" id="KW-1185">Reference proteome</keyword>
<evidence type="ECO:0000313" key="1">
    <source>
        <dbReference type="EMBL" id="TCN59910.1"/>
    </source>
</evidence>
<proteinExistence type="predicted"/>
<accession>A0ABY2B219</accession>
<comment type="caution">
    <text evidence="1">The sequence shown here is derived from an EMBL/GenBank/DDBJ whole genome shotgun (WGS) entry which is preliminary data.</text>
</comment>
<gene>
    <name evidence="1" type="ORF">EV142_102530</name>
</gene>
<dbReference type="Proteomes" id="UP000295270">
    <property type="component" value="Unassembled WGS sequence"/>
</dbReference>